<keyword evidence="3" id="KW-0169">Cobalamin biosynthesis</keyword>
<comment type="similarity">
    <text evidence="2">Belongs to the precorrin methyltransferase family.</text>
</comment>
<dbReference type="GO" id="GO:0009236">
    <property type="term" value="P:cobalamin biosynthetic process"/>
    <property type="evidence" value="ECO:0007669"/>
    <property type="project" value="UniProtKB-UniPathway"/>
</dbReference>
<evidence type="ECO:0000256" key="6">
    <source>
        <dbReference type="ARBA" id="ARBA00022691"/>
    </source>
</evidence>
<dbReference type="PROSITE" id="PS00839">
    <property type="entry name" value="SUMT_1"/>
    <property type="match status" value="1"/>
</dbReference>
<dbReference type="NCBIfam" id="TIGR01465">
    <property type="entry name" value="cobM_cbiF"/>
    <property type="match status" value="1"/>
</dbReference>
<dbReference type="InterPro" id="IPR050161">
    <property type="entry name" value="Siro_Cobalamin_biosynth"/>
</dbReference>
<dbReference type="Gene3D" id="3.30.950.10">
    <property type="entry name" value="Methyltransferase, Cobalt-precorrin-4 Transmethylase, Domain 2"/>
    <property type="match status" value="1"/>
</dbReference>
<evidence type="ECO:0000256" key="3">
    <source>
        <dbReference type="ARBA" id="ARBA00022573"/>
    </source>
</evidence>
<dbReference type="InterPro" id="IPR000878">
    <property type="entry name" value="4pyrrol_Mease"/>
</dbReference>
<proteinExistence type="inferred from homology"/>
<reference evidence="8 9" key="1">
    <citation type="submission" date="2019-01" db="EMBL/GenBank/DDBJ databases">
        <title>Insights into ecological role of a new deltaproteobacterial order Candidatus Sinidesulfobacterales (Sva0485) by metagenomics and metatranscriptomics.</title>
        <authorList>
            <person name="Tan S."/>
            <person name="Liu J."/>
            <person name="Fang Y."/>
            <person name="Hedlund B.P."/>
            <person name="Lian Z.H."/>
            <person name="Huang L.Y."/>
            <person name="Li J.T."/>
            <person name="Huang L.N."/>
            <person name="Li W.J."/>
            <person name="Jiang H.C."/>
            <person name="Dong H.L."/>
            <person name="Shu W.S."/>
        </authorList>
    </citation>
    <scope>NUCLEOTIDE SEQUENCE [LARGE SCALE GENOMIC DNA]</scope>
    <source>
        <strain evidence="8">AP3</strain>
    </source>
</reference>
<evidence type="ECO:0000313" key="9">
    <source>
        <dbReference type="Proteomes" id="UP000320813"/>
    </source>
</evidence>
<dbReference type="InterPro" id="IPR014776">
    <property type="entry name" value="4pyrrole_Mease_sub2"/>
</dbReference>
<evidence type="ECO:0000256" key="5">
    <source>
        <dbReference type="ARBA" id="ARBA00022679"/>
    </source>
</evidence>
<dbReference type="InterPro" id="IPR006362">
    <property type="entry name" value="Cbl_synth_CobM/CibF"/>
</dbReference>
<dbReference type="InterPro" id="IPR003043">
    <property type="entry name" value="Uropor_MeTrfase_CS"/>
</dbReference>
<evidence type="ECO:0000259" key="7">
    <source>
        <dbReference type="Pfam" id="PF00590"/>
    </source>
</evidence>
<evidence type="ECO:0000256" key="2">
    <source>
        <dbReference type="ARBA" id="ARBA00005879"/>
    </source>
</evidence>
<dbReference type="Proteomes" id="UP000320813">
    <property type="component" value="Unassembled WGS sequence"/>
</dbReference>
<keyword evidence="6" id="KW-0949">S-adenosyl-L-methionine</keyword>
<dbReference type="EC" id="2.1.1.133" evidence="8"/>
<organism evidence="8 9">
    <name type="scientific">Candidatus Acidulodesulfobacterium ferriphilum</name>
    <dbReference type="NCBI Taxonomy" id="2597223"/>
    <lineage>
        <taxon>Bacteria</taxon>
        <taxon>Deltaproteobacteria</taxon>
        <taxon>Candidatus Acidulodesulfobacterales</taxon>
        <taxon>Candidatus Acidulodesulfobacterium</taxon>
    </lineage>
</organism>
<evidence type="ECO:0000256" key="4">
    <source>
        <dbReference type="ARBA" id="ARBA00022603"/>
    </source>
</evidence>
<gene>
    <name evidence="8" type="primary">cobM</name>
    <name evidence="8" type="ORF">EVJ47_05675</name>
</gene>
<dbReference type="GO" id="GO:0046026">
    <property type="term" value="F:precorrin-4 C11-methyltransferase activity"/>
    <property type="evidence" value="ECO:0007669"/>
    <property type="project" value="UniProtKB-EC"/>
</dbReference>
<dbReference type="AlphaFoldDB" id="A0A519BBJ5"/>
<evidence type="ECO:0000313" key="8">
    <source>
        <dbReference type="EMBL" id="RZD14655.1"/>
    </source>
</evidence>
<feature type="domain" description="Tetrapyrrole methylase" evidence="7">
    <location>
        <begin position="10"/>
        <end position="217"/>
    </location>
</feature>
<dbReference type="Pfam" id="PF00590">
    <property type="entry name" value="TP_methylase"/>
    <property type="match status" value="1"/>
</dbReference>
<accession>A0A519BBJ5</accession>
<dbReference type="GO" id="GO:0032259">
    <property type="term" value="P:methylation"/>
    <property type="evidence" value="ECO:0007669"/>
    <property type="project" value="UniProtKB-KW"/>
</dbReference>
<dbReference type="UniPathway" id="UPA00148"/>
<sequence length="266" mass="29465">MFVKKDGAAKIYFVGAGPGDPELLTVKAYNVLKKSDVVFYAGSLINPKMLDIFKNVAMLIDMKSLNFDEIKERFESLLKDEVRRIISVLHAGDSSIYSSINEQMTYLEEMGIDYEIIPGVTAAFAASAANRSTLTLPDVSQTVIFCRGEGRTGKMPKGQDIKSLAKHNATMAIYLSFGIIESVVGDLLEHYSKDTPCLIAKDVSLESELLINCLLKDAVKTAEEHSVKNMAVLIVGDALRGKYYKKNRSKLYDKNFSHSFRLKEGG</sequence>
<dbReference type="SUPFAM" id="SSF53790">
    <property type="entry name" value="Tetrapyrrole methylase"/>
    <property type="match status" value="1"/>
</dbReference>
<dbReference type="InterPro" id="IPR035996">
    <property type="entry name" value="4pyrrol_Methylase_sf"/>
</dbReference>
<dbReference type="InterPro" id="IPR014777">
    <property type="entry name" value="4pyrrole_Mease_sub1"/>
</dbReference>
<dbReference type="EMBL" id="SGBD01000002">
    <property type="protein sequence ID" value="RZD14655.1"/>
    <property type="molecule type" value="Genomic_DNA"/>
</dbReference>
<protein>
    <submittedName>
        <fullName evidence="8">Precorrin-4 C(11)-methyltransferase</fullName>
        <ecNumber evidence="8">2.1.1.133</ecNumber>
    </submittedName>
</protein>
<evidence type="ECO:0000256" key="1">
    <source>
        <dbReference type="ARBA" id="ARBA00004953"/>
    </source>
</evidence>
<comment type="pathway">
    <text evidence="1">Cofactor biosynthesis; adenosylcobalamin biosynthesis.</text>
</comment>
<comment type="caution">
    <text evidence="8">The sequence shown here is derived from an EMBL/GenBank/DDBJ whole genome shotgun (WGS) entry which is preliminary data.</text>
</comment>
<name>A0A519BBJ5_9DELT</name>
<dbReference type="Gene3D" id="3.40.1010.10">
    <property type="entry name" value="Cobalt-precorrin-4 Transmethylase, Domain 1"/>
    <property type="match status" value="1"/>
</dbReference>
<dbReference type="PANTHER" id="PTHR45790:SF4">
    <property type="entry name" value="COBALT-PRECORRIN-4 C(11)-METHYLTRANSFERASE"/>
    <property type="match status" value="1"/>
</dbReference>
<dbReference type="PANTHER" id="PTHR45790">
    <property type="entry name" value="SIROHEME SYNTHASE-RELATED"/>
    <property type="match status" value="1"/>
</dbReference>
<dbReference type="CDD" id="cd11641">
    <property type="entry name" value="Precorrin-4_C11-MT"/>
    <property type="match status" value="1"/>
</dbReference>
<keyword evidence="4 8" id="KW-0489">Methyltransferase</keyword>
<keyword evidence="5 8" id="KW-0808">Transferase</keyword>